<dbReference type="InterPro" id="IPR051694">
    <property type="entry name" value="Immunoregulatory_rcpt-like"/>
</dbReference>
<keyword evidence="9" id="KW-1185">Reference proteome</keyword>
<gene>
    <name evidence="8" type="ORF">PMIN01_06566</name>
</gene>
<evidence type="ECO:0000256" key="3">
    <source>
        <dbReference type="ARBA" id="ARBA00022989"/>
    </source>
</evidence>
<dbReference type="EMBL" id="WJXW01000006">
    <property type="protein sequence ID" value="KAF9735161.1"/>
    <property type="molecule type" value="Genomic_DNA"/>
</dbReference>
<evidence type="ECO:0000256" key="6">
    <source>
        <dbReference type="SAM" id="Phobius"/>
    </source>
</evidence>
<evidence type="ECO:0000256" key="5">
    <source>
        <dbReference type="SAM" id="MobiDB-lite"/>
    </source>
</evidence>
<feature type="compositionally biased region" description="Low complexity" evidence="5">
    <location>
        <begin position="326"/>
        <end position="335"/>
    </location>
</feature>
<feature type="chain" id="PRO_5040323068" evidence="7">
    <location>
        <begin position="20"/>
        <end position="373"/>
    </location>
</feature>
<keyword evidence="3 6" id="KW-1133">Transmembrane helix</keyword>
<dbReference type="OrthoDB" id="3795887at2759"/>
<evidence type="ECO:0000256" key="2">
    <source>
        <dbReference type="ARBA" id="ARBA00022692"/>
    </source>
</evidence>
<dbReference type="CDD" id="cd12087">
    <property type="entry name" value="TM_EGFR-like"/>
    <property type="match status" value="1"/>
</dbReference>
<dbReference type="AlphaFoldDB" id="A0A9P6KQT5"/>
<name>A0A9P6KQT5_9PLEO</name>
<dbReference type="PANTHER" id="PTHR15549">
    <property type="entry name" value="PAIRED IMMUNOGLOBULIN-LIKE TYPE 2 RECEPTOR"/>
    <property type="match status" value="1"/>
</dbReference>
<feature type="compositionally biased region" description="Polar residues" evidence="5">
    <location>
        <begin position="283"/>
        <end position="295"/>
    </location>
</feature>
<keyword evidence="7" id="KW-0732">Signal</keyword>
<comment type="caution">
    <text evidence="8">The sequence shown here is derived from an EMBL/GenBank/DDBJ whole genome shotgun (WGS) entry which is preliminary data.</text>
</comment>
<evidence type="ECO:0000313" key="9">
    <source>
        <dbReference type="Proteomes" id="UP000756921"/>
    </source>
</evidence>
<keyword evidence="4 6" id="KW-0472">Membrane</keyword>
<protein>
    <submittedName>
        <fullName evidence="8">Uncharacterized protein</fullName>
    </submittedName>
</protein>
<feature type="compositionally biased region" description="Low complexity" evidence="5">
    <location>
        <begin position="171"/>
        <end position="220"/>
    </location>
</feature>
<sequence length="373" mass="39606">MLNLLLFAFFLEVFAHVDASPIDATFDTAHPTITQRAELFMREQPALSLVGYYTITDTDGNAWITSSEKPGSVATFRDSTLVDWCIDDSQYLSATCPSAYWTSCDGSTLLMSEGGISPCAGTSTCDYDVIYTGSKVDTGIPLRWYHCIGRNFLRFYRDVPSGTLIEDAPRTKTSSTESSSEIPSDSSSTETTASPASTGTSLASQTSDPTSSSTPTPSTEPVKEKEPSKAWIAGVVIGIVGLLAVAGMGFYLWSRRSSHAYGPASQAPPPGPPQAHIQPVYPPQQTANFPSQQAYGNGPSPHLQPESPNMGAFDGQGAKPLDNTVYGGYAAQQYGGPPPGIGTVQMPQSSPEVQPQMVANVHELSELAPSAGR</sequence>
<feature type="transmembrane region" description="Helical" evidence="6">
    <location>
        <begin position="230"/>
        <end position="253"/>
    </location>
</feature>
<dbReference type="GO" id="GO:0016020">
    <property type="term" value="C:membrane"/>
    <property type="evidence" value="ECO:0007669"/>
    <property type="project" value="UniProtKB-SubCell"/>
</dbReference>
<keyword evidence="2 6" id="KW-0812">Transmembrane</keyword>
<evidence type="ECO:0000256" key="1">
    <source>
        <dbReference type="ARBA" id="ARBA00004167"/>
    </source>
</evidence>
<organism evidence="8 9">
    <name type="scientific">Paraphaeosphaeria minitans</name>
    <dbReference type="NCBI Taxonomy" id="565426"/>
    <lineage>
        <taxon>Eukaryota</taxon>
        <taxon>Fungi</taxon>
        <taxon>Dikarya</taxon>
        <taxon>Ascomycota</taxon>
        <taxon>Pezizomycotina</taxon>
        <taxon>Dothideomycetes</taxon>
        <taxon>Pleosporomycetidae</taxon>
        <taxon>Pleosporales</taxon>
        <taxon>Massarineae</taxon>
        <taxon>Didymosphaeriaceae</taxon>
        <taxon>Paraphaeosphaeria</taxon>
    </lineage>
</organism>
<reference evidence="8" key="1">
    <citation type="journal article" date="2020" name="Mol. Plant Microbe Interact.">
        <title>Genome Sequence of the Biocontrol Agent Coniothyrium minitans strain Conio (IMI 134523).</title>
        <authorList>
            <person name="Patel D."/>
            <person name="Shittu T.A."/>
            <person name="Baroncelli R."/>
            <person name="Muthumeenakshi S."/>
            <person name="Osborne T.H."/>
            <person name="Janganan T.K."/>
            <person name="Sreenivasaprasad S."/>
        </authorList>
    </citation>
    <scope>NUCLEOTIDE SEQUENCE</scope>
    <source>
        <strain evidence="8">Conio</strain>
    </source>
</reference>
<comment type="subcellular location">
    <subcellularLocation>
        <location evidence="1">Membrane</location>
        <topology evidence="1">Single-pass membrane protein</topology>
    </subcellularLocation>
</comment>
<feature type="region of interest" description="Disordered" evidence="5">
    <location>
        <begin position="260"/>
        <end position="353"/>
    </location>
</feature>
<evidence type="ECO:0000256" key="4">
    <source>
        <dbReference type="ARBA" id="ARBA00023136"/>
    </source>
</evidence>
<proteinExistence type="predicted"/>
<evidence type="ECO:0000313" key="8">
    <source>
        <dbReference type="EMBL" id="KAF9735161.1"/>
    </source>
</evidence>
<accession>A0A9P6KQT5</accession>
<feature type="signal peptide" evidence="7">
    <location>
        <begin position="1"/>
        <end position="19"/>
    </location>
</feature>
<evidence type="ECO:0000256" key="7">
    <source>
        <dbReference type="SAM" id="SignalP"/>
    </source>
</evidence>
<dbReference type="Proteomes" id="UP000756921">
    <property type="component" value="Unassembled WGS sequence"/>
</dbReference>
<dbReference type="GO" id="GO:0071944">
    <property type="term" value="C:cell periphery"/>
    <property type="evidence" value="ECO:0007669"/>
    <property type="project" value="UniProtKB-ARBA"/>
</dbReference>
<feature type="region of interest" description="Disordered" evidence="5">
    <location>
        <begin position="166"/>
        <end position="227"/>
    </location>
</feature>